<dbReference type="Proteomes" id="UP000321155">
    <property type="component" value="Unassembled WGS sequence"/>
</dbReference>
<evidence type="ECO:0000313" key="3">
    <source>
        <dbReference type="Proteomes" id="UP000321155"/>
    </source>
</evidence>
<accession>A0ABQ0X6L4</accession>
<gene>
    <name evidence="2" type="ORF">KFL01_24080</name>
</gene>
<evidence type="ECO:0000313" key="2">
    <source>
        <dbReference type="EMBL" id="GEO93102.1"/>
    </source>
</evidence>
<feature type="region of interest" description="Disordered" evidence="1">
    <location>
        <begin position="1"/>
        <end position="25"/>
    </location>
</feature>
<sequence length="64" mass="7430">MNPHIDRDRTDLGLARLPEEPAPAGHACRDGWLGDDDAPRPCPVCRPHLIRRPDGWRIRRDERR</sequence>
<evidence type="ECO:0000256" key="1">
    <source>
        <dbReference type="SAM" id="MobiDB-lite"/>
    </source>
</evidence>
<protein>
    <submittedName>
        <fullName evidence="2">Uncharacterized protein</fullName>
    </submittedName>
</protein>
<comment type="caution">
    <text evidence="2">The sequence shown here is derived from an EMBL/GenBank/DDBJ whole genome shotgun (WGS) entry which is preliminary data.</text>
</comment>
<organism evidence="2 3">
    <name type="scientific">Kocuria flava</name>
    <dbReference type="NCBI Taxonomy" id="446860"/>
    <lineage>
        <taxon>Bacteria</taxon>
        <taxon>Bacillati</taxon>
        <taxon>Actinomycetota</taxon>
        <taxon>Actinomycetes</taxon>
        <taxon>Micrococcales</taxon>
        <taxon>Micrococcaceae</taxon>
        <taxon>Kocuria</taxon>
    </lineage>
</organism>
<keyword evidence="3" id="KW-1185">Reference proteome</keyword>
<feature type="compositionally biased region" description="Basic and acidic residues" evidence="1">
    <location>
        <begin position="1"/>
        <end position="11"/>
    </location>
</feature>
<proteinExistence type="predicted"/>
<reference evidence="2 3" key="1">
    <citation type="submission" date="2019-07" db="EMBL/GenBank/DDBJ databases">
        <title>Whole genome shotgun sequence of Kocuria flava NBRC 107626.</title>
        <authorList>
            <person name="Hosoyama A."/>
            <person name="Uohara A."/>
            <person name="Ohji S."/>
            <person name="Ichikawa N."/>
        </authorList>
    </citation>
    <scope>NUCLEOTIDE SEQUENCE [LARGE SCALE GENOMIC DNA]</scope>
    <source>
        <strain evidence="2 3">NBRC 107626</strain>
    </source>
</reference>
<dbReference type="EMBL" id="BJZR01000084">
    <property type="protein sequence ID" value="GEO93102.1"/>
    <property type="molecule type" value="Genomic_DNA"/>
</dbReference>
<name>A0ABQ0X6L4_9MICC</name>